<dbReference type="OrthoDB" id="9986276at2"/>
<gene>
    <name evidence="1" type="ORF">CWO92_24575</name>
</gene>
<dbReference type="EMBL" id="PIQO01000046">
    <property type="protein sequence ID" value="PKR82423.1"/>
    <property type="molecule type" value="Genomic_DNA"/>
</dbReference>
<comment type="caution">
    <text evidence="1">The sequence shown here is derived from an EMBL/GenBank/DDBJ whole genome shotgun (WGS) entry which is preliminary data.</text>
</comment>
<dbReference type="RefSeq" id="WP_101356800.1">
    <property type="nucleotide sequence ID" value="NZ_PIQO01000046.1"/>
</dbReference>
<proteinExistence type="predicted"/>
<sequence>MGIRSKLAEIIDGSYIVVLEKVNNGLINLNEFDTGKIIHHQNQVEATIWFRHFGQYATDNISKALGTGTSYGKKGGLDGLAIKLKRESFAIKYNYRHEHNTVTVNEERAITIPFFEVDQKLRQSSNFSKRNKFGEFEPMHLYYLEDIVDCIESEFAGWVEENLKTREISDEEKENGDFPQEWDTCLTDESNELFAEKKSQLELAFAKATGVFYEFNGGLIIE</sequence>
<dbReference type="AlphaFoldDB" id="A0A2N3LCY0"/>
<keyword evidence="2" id="KW-1185">Reference proteome</keyword>
<name>A0A2N3LCY0_9BACI</name>
<accession>A0A2N3LCY0</accession>
<organism evidence="1 2">
    <name type="scientific">Heyndrickxia camelliae</name>
    <dbReference type="NCBI Taxonomy" id="1707093"/>
    <lineage>
        <taxon>Bacteria</taxon>
        <taxon>Bacillati</taxon>
        <taxon>Bacillota</taxon>
        <taxon>Bacilli</taxon>
        <taxon>Bacillales</taxon>
        <taxon>Bacillaceae</taxon>
        <taxon>Heyndrickxia</taxon>
    </lineage>
</organism>
<evidence type="ECO:0000313" key="2">
    <source>
        <dbReference type="Proteomes" id="UP000233440"/>
    </source>
</evidence>
<protein>
    <submittedName>
        <fullName evidence="1">Uncharacterized protein</fullName>
    </submittedName>
</protein>
<evidence type="ECO:0000313" key="1">
    <source>
        <dbReference type="EMBL" id="PKR82423.1"/>
    </source>
</evidence>
<dbReference type="Proteomes" id="UP000233440">
    <property type="component" value="Unassembled WGS sequence"/>
</dbReference>
<reference evidence="1 2" key="1">
    <citation type="submission" date="2017-11" db="EMBL/GenBank/DDBJ databases">
        <title>Bacillus camelliae sp. nov., isolated from pu'er tea.</title>
        <authorList>
            <person name="Niu L."/>
        </authorList>
    </citation>
    <scope>NUCLEOTIDE SEQUENCE [LARGE SCALE GENOMIC DNA]</scope>
    <source>
        <strain evidence="1 2">7578-1</strain>
    </source>
</reference>